<keyword evidence="7" id="KW-1185">Reference proteome</keyword>
<keyword evidence="2" id="KW-0805">Transcription regulation</keyword>
<keyword evidence="4" id="KW-0804">Transcription</keyword>
<evidence type="ECO:0000256" key="1">
    <source>
        <dbReference type="ARBA" id="ARBA00009437"/>
    </source>
</evidence>
<dbReference type="PANTHER" id="PTHR30126">
    <property type="entry name" value="HTH-TYPE TRANSCRIPTIONAL REGULATOR"/>
    <property type="match status" value="1"/>
</dbReference>
<dbReference type="NCBIfam" id="NF008722">
    <property type="entry name" value="PRK11716.1"/>
    <property type="match status" value="1"/>
</dbReference>
<dbReference type="PANTHER" id="PTHR30126:SF81">
    <property type="entry name" value="HTH-TYPE TRANSCRIPTIONAL REGULATOR ILVY"/>
    <property type="match status" value="1"/>
</dbReference>
<dbReference type="InterPro" id="IPR036388">
    <property type="entry name" value="WH-like_DNA-bd_sf"/>
</dbReference>
<evidence type="ECO:0000256" key="3">
    <source>
        <dbReference type="ARBA" id="ARBA00023125"/>
    </source>
</evidence>
<dbReference type="InterPro" id="IPR037404">
    <property type="entry name" value="IlvY_PBP2"/>
</dbReference>
<dbReference type="InterPro" id="IPR000847">
    <property type="entry name" value="LysR_HTH_N"/>
</dbReference>
<feature type="domain" description="HTH lysR-type" evidence="5">
    <location>
        <begin position="1"/>
        <end position="34"/>
    </location>
</feature>
<comment type="similarity">
    <text evidence="1">Belongs to the LysR transcriptional regulatory family.</text>
</comment>
<organism evidence="6 7">
    <name type="scientific">Paraferrimonas haliotis</name>
    <dbReference type="NCBI Taxonomy" id="2013866"/>
    <lineage>
        <taxon>Bacteria</taxon>
        <taxon>Pseudomonadati</taxon>
        <taxon>Pseudomonadota</taxon>
        <taxon>Gammaproteobacteria</taxon>
        <taxon>Alteromonadales</taxon>
        <taxon>Ferrimonadaceae</taxon>
        <taxon>Paraferrimonas</taxon>
    </lineage>
</organism>
<dbReference type="AlphaFoldDB" id="A0AA37WZN0"/>
<gene>
    <name evidence="6" type="primary">ilvY</name>
    <name evidence="6" type="ORF">GCM10007894_28820</name>
</gene>
<dbReference type="PROSITE" id="PS50931">
    <property type="entry name" value="HTH_LYSR"/>
    <property type="match status" value="1"/>
</dbReference>
<dbReference type="GO" id="GO:0003700">
    <property type="term" value="F:DNA-binding transcription factor activity"/>
    <property type="evidence" value="ECO:0007669"/>
    <property type="project" value="InterPro"/>
</dbReference>
<evidence type="ECO:0000313" key="6">
    <source>
        <dbReference type="EMBL" id="GLS84905.1"/>
    </source>
</evidence>
<dbReference type="SUPFAM" id="SSF46785">
    <property type="entry name" value="Winged helix' DNA-binding domain"/>
    <property type="match status" value="1"/>
</dbReference>
<dbReference type="GO" id="GO:0000976">
    <property type="term" value="F:transcription cis-regulatory region binding"/>
    <property type="evidence" value="ECO:0007669"/>
    <property type="project" value="TreeGrafter"/>
</dbReference>
<evidence type="ECO:0000259" key="5">
    <source>
        <dbReference type="PROSITE" id="PS50931"/>
    </source>
</evidence>
<dbReference type="Proteomes" id="UP001157439">
    <property type="component" value="Unassembled WGS sequence"/>
</dbReference>
<dbReference type="InterPro" id="IPR036390">
    <property type="entry name" value="WH_DNA-bd_sf"/>
</dbReference>
<dbReference type="Gene3D" id="3.40.190.10">
    <property type="entry name" value="Periplasmic binding protein-like II"/>
    <property type="match status" value="2"/>
</dbReference>
<name>A0AA37WZN0_9GAMM</name>
<sequence>MHVSASTLSRCIQRLEDQVGQPLLLRDNRRVKLTSAGVEFLNFARQTLENWQSLKQKIADSSGFVTGELKLFCSVTAVYSHLPGILERFRQDYPKIEIQLTTGDPSQAVDLIQRNQVDIAVSAHPDVLPEAVHFSSLDEIPLLIIGPALPGAVSKLINEPQTPWEKLPFILPDHGPARRRADAWFKEMEFQPNIYAKVSGHEALVSMVALGCGVGITPSVVVENSPVKDRVVTINSRATIEPFTIGIVAQKRRLNDPIIAAFLSILD</sequence>
<dbReference type="Pfam" id="PF00126">
    <property type="entry name" value="HTH_1"/>
    <property type="match status" value="1"/>
</dbReference>
<protein>
    <submittedName>
        <fullName evidence="6">Transcriptional regulator IlvY</fullName>
    </submittedName>
</protein>
<dbReference type="Gene3D" id="1.10.10.10">
    <property type="entry name" value="Winged helix-like DNA-binding domain superfamily/Winged helix DNA-binding domain"/>
    <property type="match status" value="1"/>
</dbReference>
<reference evidence="6 7" key="1">
    <citation type="journal article" date="2014" name="Int. J. Syst. Evol. Microbiol.">
        <title>Complete genome sequence of Corynebacterium casei LMG S-19264T (=DSM 44701T), isolated from a smear-ripened cheese.</title>
        <authorList>
            <consortium name="US DOE Joint Genome Institute (JGI-PGF)"/>
            <person name="Walter F."/>
            <person name="Albersmeier A."/>
            <person name="Kalinowski J."/>
            <person name="Ruckert C."/>
        </authorList>
    </citation>
    <scope>NUCLEOTIDE SEQUENCE [LARGE SCALE GENOMIC DNA]</scope>
    <source>
        <strain evidence="6 7">NBRC 112785</strain>
    </source>
</reference>
<accession>A0AA37WZN0</accession>
<dbReference type="Pfam" id="PF03466">
    <property type="entry name" value="LysR_substrate"/>
    <property type="match status" value="1"/>
</dbReference>
<dbReference type="CDD" id="cd08430">
    <property type="entry name" value="PBP2_IlvY"/>
    <property type="match status" value="1"/>
</dbReference>
<evidence type="ECO:0000313" key="7">
    <source>
        <dbReference type="Proteomes" id="UP001157439"/>
    </source>
</evidence>
<comment type="caution">
    <text evidence="6">The sequence shown here is derived from an EMBL/GenBank/DDBJ whole genome shotgun (WGS) entry which is preliminary data.</text>
</comment>
<proteinExistence type="inferred from homology"/>
<keyword evidence="3" id="KW-0238">DNA-binding</keyword>
<dbReference type="InterPro" id="IPR005119">
    <property type="entry name" value="LysR_subst-bd"/>
</dbReference>
<evidence type="ECO:0000256" key="2">
    <source>
        <dbReference type="ARBA" id="ARBA00023015"/>
    </source>
</evidence>
<dbReference type="EMBL" id="BSPO01000014">
    <property type="protein sequence ID" value="GLS84905.1"/>
    <property type="molecule type" value="Genomic_DNA"/>
</dbReference>
<evidence type="ECO:0000256" key="4">
    <source>
        <dbReference type="ARBA" id="ARBA00023163"/>
    </source>
</evidence>
<dbReference type="SUPFAM" id="SSF53850">
    <property type="entry name" value="Periplasmic binding protein-like II"/>
    <property type="match status" value="1"/>
</dbReference>